<reference evidence="1" key="1">
    <citation type="submission" date="2023-04" db="EMBL/GenBank/DDBJ databases">
        <title>Phytophthora fragariaefolia NBRC 109709.</title>
        <authorList>
            <person name="Ichikawa N."/>
            <person name="Sato H."/>
            <person name="Tonouchi N."/>
        </authorList>
    </citation>
    <scope>NUCLEOTIDE SEQUENCE</scope>
    <source>
        <strain evidence="1">NBRC 109709</strain>
    </source>
</reference>
<accession>A0A9W6XB43</accession>
<gene>
    <name evidence="1" type="ORF">Pfra01_000920100</name>
</gene>
<protein>
    <submittedName>
        <fullName evidence="1">Unnamed protein product</fullName>
    </submittedName>
</protein>
<dbReference type="AlphaFoldDB" id="A0A9W6XB43"/>
<keyword evidence="2" id="KW-1185">Reference proteome</keyword>
<evidence type="ECO:0000313" key="1">
    <source>
        <dbReference type="EMBL" id="GMF35083.1"/>
    </source>
</evidence>
<dbReference type="EMBL" id="BSXT01000847">
    <property type="protein sequence ID" value="GMF35083.1"/>
    <property type="molecule type" value="Genomic_DNA"/>
</dbReference>
<name>A0A9W6XB43_9STRA</name>
<evidence type="ECO:0000313" key="2">
    <source>
        <dbReference type="Proteomes" id="UP001165121"/>
    </source>
</evidence>
<proteinExistence type="predicted"/>
<organism evidence="1 2">
    <name type="scientific">Phytophthora fragariaefolia</name>
    <dbReference type="NCBI Taxonomy" id="1490495"/>
    <lineage>
        <taxon>Eukaryota</taxon>
        <taxon>Sar</taxon>
        <taxon>Stramenopiles</taxon>
        <taxon>Oomycota</taxon>
        <taxon>Peronosporomycetes</taxon>
        <taxon>Peronosporales</taxon>
        <taxon>Peronosporaceae</taxon>
        <taxon>Phytophthora</taxon>
    </lineage>
</organism>
<sequence>MLSEEEAWFREALEAGEASYEFENQLGFRPSVDRPPDLDWERLRLICELVASKLGAVERYWEAVSRWVRAYFEENASRIWSKLCGRLPTPAKASKRQLCYVRRPICFYCSSLYHEQDEAVGSVVGRSDDDRNCEDYVMVVRPERPPPARNRRPGLAELVTVNLPDGFGVRADKRDSAGMDESDVVPGGRRVRFSLGNENPVPIVYQTTNGILERNSIGILFDRGVRSRINLKLQ</sequence>
<comment type="caution">
    <text evidence="1">The sequence shown here is derived from an EMBL/GenBank/DDBJ whole genome shotgun (WGS) entry which is preliminary data.</text>
</comment>
<dbReference type="Proteomes" id="UP001165121">
    <property type="component" value="Unassembled WGS sequence"/>
</dbReference>